<dbReference type="Pfam" id="PF08327">
    <property type="entry name" value="AHSA1"/>
    <property type="match status" value="1"/>
</dbReference>
<comment type="caution">
    <text evidence="3">The sequence shown here is derived from an EMBL/GenBank/DDBJ whole genome shotgun (WGS) entry which is preliminary data.</text>
</comment>
<dbReference type="SUPFAM" id="SSF55961">
    <property type="entry name" value="Bet v1-like"/>
    <property type="match status" value="1"/>
</dbReference>
<gene>
    <name evidence="3" type="ORF">A7A08_01337</name>
</gene>
<reference evidence="3 4" key="1">
    <citation type="submission" date="2016-07" db="EMBL/GenBank/DDBJ databases">
        <title>Draft genome sequence of Methyloligella halotolerans C2T (VKM B-2706T=CCUG 61687T=DSM 25045T), a halotolerant polyhydroxybutyrate accumulating methylotroph.</title>
        <authorList>
            <person name="Vasilenko O.V."/>
            <person name="Doronina N.V."/>
            <person name="Poroshina M.N."/>
            <person name="Tarlachkov S.V."/>
            <person name="Trotsenko Y.A."/>
        </authorList>
    </citation>
    <scope>NUCLEOTIDE SEQUENCE [LARGE SCALE GENOMIC DNA]</scope>
    <source>
        <strain evidence="3 4">VKM B-2706</strain>
    </source>
</reference>
<evidence type="ECO:0000259" key="2">
    <source>
        <dbReference type="Pfam" id="PF08327"/>
    </source>
</evidence>
<accession>A0A1E2S0Z5</accession>
<dbReference type="CDD" id="cd08898">
    <property type="entry name" value="SRPBCC_CalC_Aha1-like_5"/>
    <property type="match status" value="1"/>
</dbReference>
<dbReference type="InterPro" id="IPR013538">
    <property type="entry name" value="ASHA1/2-like_C"/>
</dbReference>
<keyword evidence="4" id="KW-1185">Reference proteome</keyword>
<comment type="similarity">
    <text evidence="1">Belongs to the AHA1 family.</text>
</comment>
<dbReference type="Gene3D" id="3.30.530.20">
    <property type="match status" value="1"/>
</dbReference>
<evidence type="ECO:0000313" key="3">
    <source>
        <dbReference type="EMBL" id="ODA68166.1"/>
    </source>
</evidence>
<dbReference type="RefSeq" id="WP_069094642.1">
    <property type="nucleotide sequence ID" value="NZ_MASI01000002.1"/>
</dbReference>
<sequence length="149" mass="17103">MSDRIEKSIEIEAPVSRVWEALTDHEKFGAWFKVRLDGPFVPGEVSTGNITYPGYEHLRWESVVTAMEPERYFAMTWHPYAIDPDRDYSAETPTLIEFTLEPTDGGTRLKVVESGFDELPPERRDEAFRMNEGGWAQQVENVKAYVESA</sequence>
<evidence type="ECO:0000313" key="4">
    <source>
        <dbReference type="Proteomes" id="UP000095087"/>
    </source>
</evidence>
<organism evidence="3 4">
    <name type="scientific">Methyloligella halotolerans</name>
    <dbReference type="NCBI Taxonomy" id="1177755"/>
    <lineage>
        <taxon>Bacteria</taxon>
        <taxon>Pseudomonadati</taxon>
        <taxon>Pseudomonadota</taxon>
        <taxon>Alphaproteobacteria</taxon>
        <taxon>Hyphomicrobiales</taxon>
        <taxon>Hyphomicrobiaceae</taxon>
        <taxon>Methyloligella</taxon>
    </lineage>
</organism>
<name>A0A1E2S0Z5_9HYPH</name>
<dbReference type="PATRIC" id="fig|1177755.3.peg.1344"/>
<feature type="domain" description="Activator of Hsp90 ATPase homologue 1/2-like C-terminal" evidence="2">
    <location>
        <begin position="13"/>
        <end position="147"/>
    </location>
</feature>
<dbReference type="OrthoDB" id="9800600at2"/>
<dbReference type="AlphaFoldDB" id="A0A1E2S0Z5"/>
<proteinExistence type="inferred from homology"/>
<dbReference type="STRING" id="1177755.A7A08_01337"/>
<dbReference type="Proteomes" id="UP000095087">
    <property type="component" value="Unassembled WGS sequence"/>
</dbReference>
<dbReference type="InterPro" id="IPR023393">
    <property type="entry name" value="START-like_dom_sf"/>
</dbReference>
<dbReference type="EMBL" id="MASI01000002">
    <property type="protein sequence ID" value="ODA68166.1"/>
    <property type="molecule type" value="Genomic_DNA"/>
</dbReference>
<protein>
    <recommendedName>
        <fullName evidence="2">Activator of Hsp90 ATPase homologue 1/2-like C-terminal domain-containing protein</fullName>
    </recommendedName>
</protein>
<evidence type="ECO:0000256" key="1">
    <source>
        <dbReference type="ARBA" id="ARBA00006817"/>
    </source>
</evidence>